<sequence>MQCKYCSKQIVDDSIYCSYCGREVELEREEDLHKQADCIIPGAPKKHCAVCGKSLPNSTVSDVCALCTIKQRNQERAEHLNDPPKQTSYQPKDRYDISDEFDNSVFEQNKNSYYRGEEEFSLEEEYSRPKKRSFKQSFPHDPAKKSKKGCAAPAVVIIIIVIVGLNLVLDVAGGILGAFFDRIPEIPAQEEAIASVPAEAEASYEENIQDIYDLSEFEPDAQEISQIMIGDYFTDAVDMVEYDFDTESQLYTEGAYVYYSGRIAYEQDGVSHDDYFVTGFVVSETYYYPLYLEIGYEVCYDYRNEVDSNGCVTWEGAYNLNLTEGDPILDEPILFFQ</sequence>
<evidence type="ECO:0000256" key="2">
    <source>
        <dbReference type="SAM" id="Phobius"/>
    </source>
</evidence>
<dbReference type="RefSeq" id="WP_262394362.1">
    <property type="nucleotide sequence ID" value="NZ_JACRTD010000002.1"/>
</dbReference>
<keyword evidence="4" id="KW-1185">Reference proteome</keyword>
<evidence type="ECO:0000313" key="3">
    <source>
        <dbReference type="EMBL" id="MBC8584530.1"/>
    </source>
</evidence>
<comment type="caution">
    <text evidence="3">The sequence shown here is derived from an EMBL/GenBank/DDBJ whole genome shotgun (WGS) entry which is preliminary data.</text>
</comment>
<evidence type="ECO:0000313" key="4">
    <source>
        <dbReference type="Proteomes" id="UP000623678"/>
    </source>
</evidence>
<keyword evidence="2" id="KW-0812">Transmembrane</keyword>
<dbReference type="Proteomes" id="UP000623678">
    <property type="component" value="Unassembled WGS sequence"/>
</dbReference>
<feature type="transmembrane region" description="Helical" evidence="2">
    <location>
        <begin position="154"/>
        <end position="180"/>
    </location>
</feature>
<organism evidence="3 4">
    <name type="scientific">Youxingia wuxianensis</name>
    <dbReference type="NCBI Taxonomy" id="2763678"/>
    <lineage>
        <taxon>Bacteria</taxon>
        <taxon>Bacillati</taxon>
        <taxon>Bacillota</taxon>
        <taxon>Clostridia</taxon>
        <taxon>Eubacteriales</taxon>
        <taxon>Oscillospiraceae</taxon>
        <taxon>Youxingia</taxon>
    </lineage>
</organism>
<dbReference type="AlphaFoldDB" id="A0A926EQN8"/>
<accession>A0A926EQN8</accession>
<reference evidence="3" key="1">
    <citation type="submission" date="2020-08" db="EMBL/GenBank/DDBJ databases">
        <title>Genome public.</title>
        <authorList>
            <person name="Liu C."/>
            <person name="Sun Q."/>
        </authorList>
    </citation>
    <scope>NUCLEOTIDE SEQUENCE</scope>
    <source>
        <strain evidence="3">NSJ-64</strain>
    </source>
</reference>
<proteinExistence type="predicted"/>
<keyword evidence="2" id="KW-1133">Transmembrane helix</keyword>
<gene>
    <name evidence="3" type="ORF">H8705_02930</name>
</gene>
<protein>
    <submittedName>
        <fullName evidence="3">Uncharacterized protein</fullName>
    </submittedName>
</protein>
<feature type="region of interest" description="Disordered" evidence="1">
    <location>
        <begin position="124"/>
        <end position="145"/>
    </location>
</feature>
<keyword evidence="2" id="KW-0472">Membrane</keyword>
<dbReference type="EMBL" id="JACRTD010000002">
    <property type="protein sequence ID" value="MBC8584530.1"/>
    <property type="molecule type" value="Genomic_DNA"/>
</dbReference>
<evidence type="ECO:0000256" key="1">
    <source>
        <dbReference type="SAM" id="MobiDB-lite"/>
    </source>
</evidence>
<name>A0A926EQN8_9FIRM</name>